<dbReference type="Proteomes" id="UP000322454">
    <property type="component" value="Unassembled WGS sequence"/>
</dbReference>
<keyword evidence="3 4" id="KW-0689">Ribosomal protein</keyword>
<comment type="caution">
    <text evidence="4">The sequence shown here is derived from an EMBL/GenBank/DDBJ whole genome shotgun (WGS) entry which is preliminary data.</text>
</comment>
<proteinExistence type="inferred from homology"/>
<evidence type="ECO:0000313" key="5">
    <source>
        <dbReference type="Proteomes" id="UP000322454"/>
    </source>
</evidence>
<evidence type="ECO:0000256" key="3">
    <source>
        <dbReference type="HAMAP-Rule" id="MF_00360"/>
    </source>
</evidence>
<dbReference type="GO" id="GO:0005737">
    <property type="term" value="C:cytoplasm"/>
    <property type="evidence" value="ECO:0007669"/>
    <property type="project" value="UniProtKB-ARBA"/>
</dbReference>
<keyword evidence="3" id="KW-0687">Ribonucleoprotein</keyword>
<evidence type="ECO:0000256" key="1">
    <source>
        <dbReference type="ARBA" id="ARBA00009512"/>
    </source>
</evidence>
<dbReference type="GO" id="GO:0005840">
    <property type="term" value="C:ribosome"/>
    <property type="evidence" value="ECO:0007669"/>
    <property type="project" value="UniProtKB-KW"/>
</dbReference>
<dbReference type="InterPro" id="IPR014717">
    <property type="entry name" value="Transl_elong_EF1B/ribsomal_bS6"/>
</dbReference>
<dbReference type="PANTHER" id="PTHR21011:SF1">
    <property type="entry name" value="SMALL RIBOSOMAL SUBUNIT PROTEIN BS6M"/>
    <property type="match status" value="1"/>
</dbReference>
<evidence type="ECO:0000313" key="4">
    <source>
        <dbReference type="EMBL" id="RZV38522.1"/>
    </source>
</evidence>
<dbReference type="InterPro" id="IPR020814">
    <property type="entry name" value="Ribosomal_S6_plastid/chlpt"/>
</dbReference>
<comment type="function">
    <text evidence="3">Binds together with bS18 to 16S ribosomal RNA.</text>
</comment>
<dbReference type="GO" id="GO:0003735">
    <property type="term" value="F:structural constituent of ribosome"/>
    <property type="evidence" value="ECO:0007669"/>
    <property type="project" value="InterPro"/>
</dbReference>
<sequence>MAKKNFLKEIVHEFSKKYETLIILNPDTDESGLNKLIDKIKDVMSKNGAEFINFEDWGARKLSYDIKKLNRGKFVLIHFNAKGSFIKELERNLRIWDECIRFQTVVFTKDIETKKENAEIMEEAVNE</sequence>
<dbReference type="GO" id="GO:0006412">
    <property type="term" value="P:translation"/>
    <property type="evidence" value="ECO:0007669"/>
    <property type="project" value="UniProtKB-UniRule"/>
</dbReference>
<dbReference type="NCBIfam" id="TIGR00166">
    <property type="entry name" value="S6"/>
    <property type="match status" value="1"/>
</dbReference>
<dbReference type="PANTHER" id="PTHR21011">
    <property type="entry name" value="MITOCHONDRIAL 28S RIBOSOMAL PROTEIN S6"/>
    <property type="match status" value="1"/>
</dbReference>
<dbReference type="SUPFAM" id="SSF54995">
    <property type="entry name" value="Ribosomal protein S6"/>
    <property type="match status" value="1"/>
</dbReference>
<dbReference type="EMBL" id="SHMQ01000017">
    <property type="protein sequence ID" value="RZV38522.1"/>
    <property type="molecule type" value="Genomic_DNA"/>
</dbReference>
<dbReference type="AlphaFoldDB" id="A0A520XBN9"/>
<keyword evidence="3" id="KW-0699">rRNA-binding</keyword>
<dbReference type="CDD" id="cd00473">
    <property type="entry name" value="bS6"/>
    <property type="match status" value="1"/>
</dbReference>
<name>A0A520XBN9_9DELT</name>
<comment type="similarity">
    <text evidence="1 3">Belongs to the bacterial ribosomal protein bS6 family.</text>
</comment>
<dbReference type="GO" id="GO:1990904">
    <property type="term" value="C:ribonucleoprotein complex"/>
    <property type="evidence" value="ECO:0007669"/>
    <property type="project" value="UniProtKB-KW"/>
</dbReference>
<dbReference type="Gene3D" id="3.30.70.60">
    <property type="match status" value="1"/>
</dbReference>
<dbReference type="InterPro" id="IPR000529">
    <property type="entry name" value="Ribosomal_bS6"/>
</dbReference>
<accession>A0A520XBN9</accession>
<dbReference type="InterPro" id="IPR035980">
    <property type="entry name" value="Ribosomal_bS6_sf"/>
</dbReference>
<gene>
    <name evidence="3 4" type="primary">rpsF</name>
    <name evidence="4" type="ORF">EVJ48_06765</name>
</gene>
<dbReference type="HAMAP" id="MF_00360">
    <property type="entry name" value="Ribosomal_bS6"/>
    <property type="match status" value="1"/>
</dbReference>
<evidence type="ECO:0000256" key="2">
    <source>
        <dbReference type="ARBA" id="ARBA00035294"/>
    </source>
</evidence>
<keyword evidence="3" id="KW-0694">RNA-binding</keyword>
<reference evidence="4 5" key="1">
    <citation type="submission" date="2019-01" db="EMBL/GenBank/DDBJ databases">
        <title>Insights into ecological role of a new deltaproteobacterial order Candidatus Sinidesulfobacterales (Sva0485) by metagenomics and metatranscriptomics.</title>
        <authorList>
            <person name="Tan S."/>
            <person name="Liu J."/>
            <person name="Fang Y."/>
            <person name="Hedlund B."/>
            <person name="Lian Z.-H."/>
            <person name="Huang L.-Y."/>
            <person name="Li J.-T."/>
            <person name="Huang L.-N."/>
            <person name="Li W.-J."/>
            <person name="Jiang H.-C."/>
            <person name="Dong H.-L."/>
            <person name="Shu W.-S."/>
        </authorList>
    </citation>
    <scope>NUCLEOTIDE SEQUENCE [LARGE SCALE GENOMIC DNA]</scope>
    <source>
        <strain evidence="4">AP4</strain>
    </source>
</reference>
<dbReference type="GO" id="GO:0070181">
    <property type="term" value="F:small ribosomal subunit rRNA binding"/>
    <property type="evidence" value="ECO:0007669"/>
    <property type="project" value="TreeGrafter"/>
</dbReference>
<protein>
    <recommendedName>
        <fullName evidence="2 3">Small ribosomal subunit protein bS6</fullName>
    </recommendedName>
</protein>
<organism evidence="4 5">
    <name type="scientific">Candidatus Acidulodesulfobacterium acidiphilum</name>
    <dbReference type="NCBI Taxonomy" id="2597224"/>
    <lineage>
        <taxon>Bacteria</taxon>
        <taxon>Deltaproteobacteria</taxon>
        <taxon>Candidatus Acidulodesulfobacterales</taxon>
        <taxon>Candidatus Acidulodesulfobacterium</taxon>
    </lineage>
</organism>
<dbReference type="Pfam" id="PF01250">
    <property type="entry name" value="Ribosomal_S6"/>
    <property type="match status" value="1"/>
</dbReference>